<evidence type="ECO:0000313" key="11">
    <source>
        <dbReference type="EMBL" id="ORY85760.1"/>
    </source>
</evidence>
<dbReference type="AlphaFoldDB" id="A0A1Y2FP28"/>
<keyword evidence="12" id="KW-1185">Reference proteome</keyword>
<dbReference type="InterPro" id="IPR009292">
    <property type="entry name" value="RRP36"/>
</dbReference>
<feature type="compositionally biased region" description="Basic and acidic residues" evidence="10">
    <location>
        <begin position="33"/>
        <end position="45"/>
    </location>
</feature>
<comment type="function">
    <text evidence="8 9">Component of the 90S pre-ribosome involved in the maturation of rRNAs. Required for early cleavages of the pre-RNAs in the 40S ribosomal subunit maturation pathway.</text>
</comment>
<feature type="non-terminal residue" evidence="11">
    <location>
        <position position="1"/>
    </location>
</feature>
<keyword evidence="7 9" id="KW-0687">Ribonucleoprotein</keyword>
<dbReference type="GO" id="GO:0030686">
    <property type="term" value="C:90S preribosome"/>
    <property type="evidence" value="ECO:0007669"/>
    <property type="project" value="TreeGrafter"/>
</dbReference>
<evidence type="ECO:0000256" key="2">
    <source>
        <dbReference type="ARBA" id="ARBA00009418"/>
    </source>
</evidence>
<feature type="region of interest" description="Disordered" evidence="10">
    <location>
        <begin position="187"/>
        <end position="208"/>
    </location>
</feature>
<dbReference type="GO" id="GO:0005730">
    <property type="term" value="C:nucleolus"/>
    <property type="evidence" value="ECO:0007669"/>
    <property type="project" value="UniProtKB-SubCell"/>
</dbReference>
<dbReference type="OMA" id="CRNVEQK"/>
<keyword evidence="3 9" id="KW-0690">Ribosome biogenesis</keyword>
<evidence type="ECO:0000256" key="7">
    <source>
        <dbReference type="ARBA" id="ARBA00023274"/>
    </source>
</evidence>
<evidence type="ECO:0000313" key="12">
    <source>
        <dbReference type="Proteomes" id="UP000193685"/>
    </source>
</evidence>
<comment type="subunit">
    <text evidence="9">Associates with 90S and pre-40S pre-ribosomal particles.</text>
</comment>
<evidence type="ECO:0000256" key="1">
    <source>
        <dbReference type="ARBA" id="ARBA00004604"/>
    </source>
</evidence>
<keyword evidence="5" id="KW-0175">Coiled coil</keyword>
<dbReference type="GeneID" id="63783685"/>
<dbReference type="Pfam" id="PF06102">
    <property type="entry name" value="RRP36"/>
    <property type="match status" value="1"/>
</dbReference>
<protein>
    <recommendedName>
        <fullName evidence="9">rRNA biogenesis protein RRP36</fullName>
    </recommendedName>
</protein>
<comment type="subcellular location">
    <subcellularLocation>
        <location evidence="1 9">Nucleus</location>
        <location evidence="1 9">Nucleolus</location>
    </subcellularLocation>
</comment>
<feature type="region of interest" description="Disordered" evidence="10">
    <location>
        <begin position="24"/>
        <end position="86"/>
    </location>
</feature>
<dbReference type="GO" id="GO:0000462">
    <property type="term" value="P:maturation of SSU-rRNA from tricistronic rRNA transcript (SSU-rRNA, 5.8S rRNA, LSU-rRNA)"/>
    <property type="evidence" value="ECO:0007669"/>
    <property type="project" value="TreeGrafter"/>
</dbReference>
<sequence>TVAAAKYTEDDSDIDLAALSEEDFELESDAEPAAEKELSDNKHAPMEVSSKKPVSRAREAVETFKCERRDPRFDQKGATTNAPEETALRHKYAFLADYRQDEMRILQASIKKEKDVSAKAKLEKTLSSMQSKLQAVQEHDRRQKAVSKHNAQQREAAKAGKTPYYLKEADKQALYLKDKFENMKDSASLSTYLQKKRKRRSQKDRRQL</sequence>
<dbReference type="PANTHER" id="PTHR21738:SF0">
    <property type="entry name" value="RIBOSOMAL RNA PROCESSING PROTEIN 36 HOMOLOG"/>
    <property type="match status" value="1"/>
</dbReference>
<evidence type="ECO:0000256" key="10">
    <source>
        <dbReference type="SAM" id="MobiDB-lite"/>
    </source>
</evidence>
<gene>
    <name evidence="11" type="ORF">BCR37DRAFT_333128</name>
</gene>
<accession>A0A1Y2FP28</accession>
<reference evidence="11 12" key="1">
    <citation type="submission" date="2016-07" db="EMBL/GenBank/DDBJ databases">
        <title>Pervasive Adenine N6-methylation of Active Genes in Fungi.</title>
        <authorList>
            <consortium name="DOE Joint Genome Institute"/>
            <person name="Mondo S.J."/>
            <person name="Dannebaum R.O."/>
            <person name="Kuo R.C."/>
            <person name="Labutti K."/>
            <person name="Haridas S."/>
            <person name="Kuo A."/>
            <person name="Salamov A."/>
            <person name="Ahrendt S.R."/>
            <person name="Lipzen A."/>
            <person name="Sullivan W."/>
            <person name="Andreopoulos W.B."/>
            <person name="Clum A."/>
            <person name="Lindquist E."/>
            <person name="Daum C."/>
            <person name="Ramamoorthy G.K."/>
            <person name="Gryganskyi A."/>
            <person name="Culley D."/>
            <person name="Magnuson J.K."/>
            <person name="James T.Y."/>
            <person name="O'Malley M.A."/>
            <person name="Stajich J.E."/>
            <person name="Spatafora J.W."/>
            <person name="Visel A."/>
            <person name="Grigoriev I.V."/>
        </authorList>
    </citation>
    <scope>NUCLEOTIDE SEQUENCE [LARGE SCALE GENOMIC DNA]</scope>
    <source>
        <strain evidence="11 12">12-1054</strain>
    </source>
</reference>
<organism evidence="11 12">
    <name type="scientific">Protomyces lactucae-debilis</name>
    <dbReference type="NCBI Taxonomy" id="2754530"/>
    <lineage>
        <taxon>Eukaryota</taxon>
        <taxon>Fungi</taxon>
        <taxon>Dikarya</taxon>
        <taxon>Ascomycota</taxon>
        <taxon>Taphrinomycotina</taxon>
        <taxon>Taphrinomycetes</taxon>
        <taxon>Taphrinales</taxon>
        <taxon>Protomycetaceae</taxon>
        <taxon>Protomyces</taxon>
    </lineage>
</organism>
<comment type="caution">
    <text evidence="11">The sequence shown here is derived from an EMBL/GenBank/DDBJ whole genome shotgun (WGS) entry which is preliminary data.</text>
</comment>
<keyword evidence="4 9" id="KW-0698">rRNA processing</keyword>
<comment type="similarity">
    <text evidence="2 9">Belongs to the RRP36 family.</text>
</comment>
<evidence type="ECO:0000256" key="8">
    <source>
        <dbReference type="ARBA" id="ARBA00025053"/>
    </source>
</evidence>
<proteinExistence type="inferred from homology"/>
<feature type="non-terminal residue" evidence="11">
    <location>
        <position position="208"/>
    </location>
</feature>
<dbReference type="STRING" id="56484.A0A1Y2FP28"/>
<feature type="region of interest" description="Disordered" evidence="10">
    <location>
        <begin position="135"/>
        <end position="163"/>
    </location>
</feature>
<name>A0A1Y2FP28_PROLT</name>
<evidence type="ECO:0000256" key="9">
    <source>
        <dbReference type="RuleBase" id="RU368027"/>
    </source>
</evidence>
<dbReference type="OrthoDB" id="448446at2759"/>
<dbReference type="RefSeq" id="XP_040727242.1">
    <property type="nucleotide sequence ID" value="XM_040867086.1"/>
</dbReference>
<evidence type="ECO:0000256" key="4">
    <source>
        <dbReference type="ARBA" id="ARBA00022552"/>
    </source>
</evidence>
<dbReference type="Proteomes" id="UP000193685">
    <property type="component" value="Unassembled WGS sequence"/>
</dbReference>
<feature type="compositionally biased region" description="Basic and acidic residues" evidence="10">
    <location>
        <begin position="56"/>
        <end position="75"/>
    </location>
</feature>
<evidence type="ECO:0000256" key="3">
    <source>
        <dbReference type="ARBA" id="ARBA00022517"/>
    </source>
</evidence>
<evidence type="ECO:0000256" key="5">
    <source>
        <dbReference type="ARBA" id="ARBA00023054"/>
    </source>
</evidence>
<feature type="compositionally biased region" description="Basic residues" evidence="10">
    <location>
        <begin position="194"/>
        <end position="208"/>
    </location>
</feature>
<keyword evidence="6 9" id="KW-0539">Nucleus</keyword>
<evidence type="ECO:0000256" key="6">
    <source>
        <dbReference type="ARBA" id="ARBA00023242"/>
    </source>
</evidence>
<dbReference type="EMBL" id="MCFI01000004">
    <property type="protein sequence ID" value="ORY85760.1"/>
    <property type="molecule type" value="Genomic_DNA"/>
</dbReference>
<dbReference type="PANTHER" id="PTHR21738">
    <property type="entry name" value="RIBOSOMAL RNA PROCESSING PROTEIN 36 HOMOLOG"/>
    <property type="match status" value="1"/>
</dbReference>